<evidence type="ECO:0000313" key="16">
    <source>
        <dbReference type="Proteomes" id="UP000008312"/>
    </source>
</evidence>
<proteinExistence type="inferred from homology"/>
<evidence type="ECO:0000256" key="6">
    <source>
        <dbReference type="ARBA" id="ARBA00022664"/>
    </source>
</evidence>
<comment type="cofactor">
    <cofactor evidence="2">
        <name>Zn(2+)</name>
        <dbReference type="ChEBI" id="CHEBI:29105"/>
    </cofactor>
</comment>
<keyword evidence="11" id="KW-0464">Manganese</keyword>
<dbReference type="InterPro" id="IPR029052">
    <property type="entry name" value="Metallo-depent_PP-like"/>
</dbReference>
<evidence type="ECO:0000259" key="14">
    <source>
        <dbReference type="Pfam" id="PF05011"/>
    </source>
</evidence>
<sequence>MKKINIAITGCGHGELDTYYRLCDLLEKQGTPIDLLIITGDFQAVRNQEDLGCKESPQKYKLMRTFYRYYNGEKKASVLTIYIGGNHEAVNYHQELYYGGWVAPNIYYMGASNVIRYKGLKIGGISGIYKPFDYHRGYYEAPPYTSTSSEEKVSSYHLREIEVRKMFSYPYKLDIILSHDWPEGIYNYGDRNWLSRRKSGFVKDMEEGSLGSIPCMSLLKHNKPRYWFASHMHVKFTAIVPHDDEGNETTKFLALDKCLAHRDYFQVLPFDIDDAFAEDSNVERAVLLRCSSTMIRNG</sequence>
<evidence type="ECO:0000256" key="5">
    <source>
        <dbReference type="ARBA" id="ARBA00006045"/>
    </source>
</evidence>
<dbReference type="GeneID" id="24921056"/>
<dbReference type="InParanoid" id="D8M861"/>
<dbReference type="InterPro" id="IPR004843">
    <property type="entry name" value="Calcineurin-like_PHP"/>
</dbReference>
<protein>
    <recommendedName>
        <fullName evidence="17">Lariat debranching enzyme C-terminal domain-containing protein</fullName>
    </recommendedName>
</protein>
<keyword evidence="7" id="KW-0479">Metal-binding</keyword>
<keyword evidence="9" id="KW-0862">Zinc</keyword>
<dbReference type="GO" id="GO:0008419">
    <property type="term" value="F:RNA lariat debranching enzyme activity"/>
    <property type="evidence" value="ECO:0007669"/>
    <property type="project" value="TreeGrafter"/>
</dbReference>
<dbReference type="PANTHER" id="PTHR12849">
    <property type="entry name" value="RNA LARIAT DEBRANCHING ENZYME"/>
    <property type="match status" value="1"/>
</dbReference>
<evidence type="ECO:0000256" key="12">
    <source>
        <dbReference type="ARBA" id="ARBA00023242"/>
    </source>
</evidence>
<accession>D8M861</accession>
<keyword evidence="10" id="KW-0408">Iron</keyword>
<evidence type="ECO:0000256" key="11">
    <source>
        <dbReference type="ARBA" id="ARBA00023211"/>
    </source>
</evidence>
<organism evidence="15">
    <name type="scientific">Blastocystis hominis</name>
    <dbReference type="NCBI Taxonomy" id="12968"/>
    <lineage>
        <taxon>Eukaryota</taxon>
        <taxon>Sar</taxon>
        <taxon>Stramenopiles</taxon>
        <taxon>Bigyra</taxon>
        <taxon>Opalozoa</taxon>
        <taxon>Opalinata</taxon>
        <taxon>Blastocystidae</taxon>
        <taxon>Blastocystis</taxon>
    </lineage>
</organism>
<dbReference type="Pfam" id="PF00149">
    <property type="entry name" value="Metallophos"/>
    <property type="match status" value="1"/>
</dbReference>
<dbReference type="SUPFAM" id="SSF56300">
    <property type="entry name" value="Metallo-dependent phosphatases"/>
    <property type="match status" value="1"/>
</dbReference>
<evidence type="ECO:0000256" key="2">
    <source>
        <dbReference type="ARBA" id="ARBA00001947"/>
    </source>
</evidence>
<dbReference type="PANTHER" id="PTHR12849:SF0">
    <property type="entry name" value="LARIAT DEBRANCHING ENZYME"/>
    <property type="match status" value="1"/>
</dbReference>
<dbReference type="OrthoDB" id="407609at2759"/>
<feature type="domain" description="Lariat debranching enzyme C-terminal" evidence="14">
    <location>
        <begin position="247"/>
        <end position="273"/>
    </location>
</feature>
<comment type="similarity">
    <text evidence="5">Belongs to the lariat debranching enzyme family.</text>
</comment>
<keyword evidence="16" id="KW-1185">Reference proteome</keyword>
<dbReference type="EMBL" id="FN668683">
    <property type="protein sequence ID" value="CBK24250.2"/>
    <property type="molecule type" value="Genomic_DNA"/>
</dbReference>
<evidence type="ECO:0000259" key="13">
    <source>
        <dbReference type="Pfam" id="PF00149"/>
    </source>
</evidence>
<comment type="cofactor">
    <cofactor evidence="3">
        <name>Fe(2+)</name>
        <dbReference type="ChEBI" id="CHEBI:29033"/>
    </cofactor>
</comment>
<dbReference type="InterPro" id="IPR041816">
    <property type="entry name" value="Dbr1_N"/>
</dbReference>
<keyword evidence="12" id="KW-0539">Nucleus</keyword>
<evidence type="ECO:0000313" key="15">
    <source>
        <dbReference type="EMBL" id="CBK24250.2"/>
    </source>
</evidence>
<dbReference type="Pfam" id="PF05011">
    <property type="entry name" value="DBR1"/>
    <property type="match status" value="1"/>
</dbReference>
<evidence type="ECO:0000256" key="7">
    <source>
        <dbReference type="ARBA" id="ARBA00022723"/>
    </source>
</evidence>
<keyword evidence="8" id="KW-0378">Hydrolase</keyword>
<comment type="cofactor">
    <cofactor evidence="1">
        <name>Mn(2+)</name>
        <dbReference type="ChEBI" id="CHEBI:29035"/>
    </cofactor>
</comment>
<dbReference type="AlphaFoldDB" id="D8M861"/>
<gene>
    <name evidence="15" type="ORF">GSBLH_T00004009001</name>
</gene>
<evidence type="ECO:0000256" key="1">
    <source>
        <dbReference type="ARBA" id="ARBA00001936"/>
    </source>
</evidence>
<keyword evidence="6" id="KW-0507">mRNA processing</keyword>
<feature type="domain" description="Calcineurin-like phosphoesterase" evidence="13">
    <location>
        <begin position="5"/>
        <end position="234"/>
    </location>
</feature>
<reference evidence="15" key="1">
    <citation type="submission" date="2010-02" db="EMBL/GenBank/DDBJ databases">
        <title>Sequencing and annotation of the Blastocystis hominis genome.</title>
        <authorList>
            <person name="Wincker P."/>
        </authorList>
    </citation>
    <scope>NUCLEOTIDE SEQUENCE</scope>
    <source>
        <strain evidence="15">Singapore isolate B</strain>
    </source>
</reference>
<dbReference type="CDD" id="cd00844">
    <property type="entry name" value="MPP_Dbr1_N"/>
    <property type="match status" value="1"/>
</dbReference>
<dbReference type="Gene3D" id="3.60.21.10">
    <property type="match status" value="1"/>
</dbReference>
<dbReference type="Proteomes" id="UP000008312">
    <property type="component" value="Unassembled WGS sequence"/>
</dbReference>
<evidence type="ECO:0008006" key="17">
    <source>
        <dbReference type="Google" id="ProtNLM"/>
    </source>
</evidence>
<dbReference type="GO" id="GO:0000398">
    <property type="term" value="P:mRNA splicing, via spliceosome"/>
    <property type="evidence" value="ECO:0007669"/>
    <property type="project" value="TreeGrafter"/>
</dbReference>
<name>D8M861_BLAHO</name>
<evidence type="ECO:0000256" key="9">
    <source>
        <dbReference type="ARBA" id="ARBA00022833"/>
    </source>
</evidence>
<dbReference type="InterPro" id="IPR007708">
    <property type="entry name" value="DBR1_C"/>
</dbReference>
<comment type="subcellular location">
    <subcellularLocation>
        <location evidence="4">Nucleus</location>
    </subcellularLocation>
</comment>
<evidence type="ECO:0000256" key="8">
    <source>
        <dbReference type="ARBA" id="ARBA00022801"/>
    </source>
</evidence>
<dbReference type="RefSeq" id="XP_012898298.1">
    <property type="nucleotide sequence ID" value="XM_013042844.1"/>
</dbReference>
<evidence type="ECO:0000256" key="4">
    <source>
        <dbReference type="ARBA" id="ARBA00004123"/>
    </source>
</evidence>
<evidence type="ECO:0000256" key="3">
    <source>
        <dbReference type="ARBA" id="ARBA00001954"/>
    </source>
</evidence>
<evidence type="ECO:0000256" key="10">
    <source>
        <dbReference type="ARBA" id="ARBA00023004"/>
    </source>
</evidence>
<dbReference type="GO" id="GO:0005634">
    <property type="term" value="C:nucleus"/>
    <property type="evidence" value="ECO:0007669"/>
    <property type="project" value="UniProtKB-SubCell"/>
</dbReference>
<dbReference type="GO" id="GO:0046872">
    <property type="term" value="F:metal ion binding"/>
    <property type="evidence" value="ECO:0007669"/>
    <property type="project" value="UniProtKB-KW"/>
</dbReference>
<dbReference type="OMA" id="TDYGDWK"/>